<gene>
    <name evidence="2" type="ORF">DES47_103296</name>
</gene>
<evidence type="ECO:0000313" key="3">
    <source>
        <dbReference type="Proteomes" id="UP000295361"/>
    </source>
</evidence>
<evidence type="ECO:0000313" key="2">
    <source>
        <dbReference type="EMBL" id="TDP71315.1"/>
    </source>
</evidence>
<dbReference type="InterPro" id="IPR002545">
    <property type="entry name" value="CheW-lke_dom"/>
</dbReference>
<dbReference type="PANTHER" id="PTHR22617:SF43">
    <property type="entry name" value="PROTEIN PILI"/>
    <property type="match status" value="1"/>
</dbReference>
<proteinExistence type="predicted"/>
<dbReference type="PROSITE" id="PS50851">
    <property type="entry name" value="CHEW"/>
    <property type="match status" value="1"/>
</dbReference>
<name>A0A4R6QMX3_9BURK</name>
<dbReference type="RefSeq" id="WP_133701096.1">
    <property type="nucleotide sequence ID" value="NZ_SNXS01000003.1"/>
</dbReference>
<keyword evidence="3" id="KW-1185">Reference proteome</keyword>
<comment type="caution">
    <text evidence="2">The sequence shown here is derived from an EMBL/GenBank/DDBJ whole genome shotgun (WGS) entry which is preliminary data.</text>
</comment>
<reference evidence="2 3" key="1">
    <citation type="submission" date="2019-03" db="EMBL/GenBank/DDBJ databases">
        <title>Genomic Encyclopedia of Type Strains, Phase IV (KMG-IV): sequencing the most valuable type-strain genomes for metagenomic binning, comparative biology and taxonomic classification.</title>
        <authorList>
            <person name="Goeker M."/>
        </authorList>
    </citation>
    <scope>NUCLEOTIDE SEQUENCE [LARGE SCALE GENOMIC DNA]</scope>
    <source>
        <strain evidence="2 3">DSM 16998</strain>
    </source>
</reference>
<dbReference type="Gene3D" id="2.40.50.180">
    <property type="entry name" value="CheA-289, Domain 4"/>
    <property type="match status" value="1"/>
</dbReference>
<dbReference type="InterPro" id="IPR036061">
    <property type="entry name" value="CheW-like_dom_sf"/>
</dbReference>
<dbReference type="SMART" id="SM00260">
    <property type="entry name" value="CheW"/>
    <property type="match status" value="1"/>
</dbReference>
<evidence type="ECO:0000259" key="1">
    <source>
        <dbReference type="PROSITE" id="PS50851"/>
    </source>
</evidence>
<dbReference type="AlphaFoldDB" id="A0A4R6QMX3"/>
<organism evidence="2 3">
    <name type="scientific">Roseateles toxinivorans</name>
    <dbReference type="NCBI Taxonomy" id="270368"/>
    <lineage>
        <taxon>Bacteria</taxon>
        <taxon>Pseudomonadati</taxon>
        <taxon>Pseudomonadota</taxon>
        <taxon>Betaproteobacteria</taxon>
        <taxon>Burkholderiales</taxon>
        <taxon>Sphaerotilaceae</taxon>
        <taxon>Roseateles</taxon>
    </lineage>
</organism>
<dbReference type="GO" id="GO:0006935">
    <property type="term" value="P:chemotaxis"/>
    <property type="evidence" value="ECO:0007669"/>
    <property type="project" value="InterPro"/>
</dbReference>
<dbReference type="GO" id="GO:0005829">
    <property type="term" value="C:cytosol"/>
    <property type="evidence" value="ECO:0007669"/>
    <property type="project" value="TreeGrafter"/>
</dbReference>
<dbReference type="SUPFAM" id="SSF50341">
    <property type="entry name" value="CheW-like"/>
    <property type="match status" value="1"/>
</dbReference>
<dbReference type="EMBL" id="SNXS01000003">
    <property type="protein sequence ID" value="TDP71315.1"/>
    <property type="molecule type" value="Genomic_DNA"/>
</dbReference>
<dbReference type="InParanoid" id="A0A4R6QMX3"/>
<dbReference type="InterPro" id="IPR039315">
    <property type="entry name" value="CheW"/>
</dbReference>
<feature type="domain" description="CheW-like" evidence="1">
    <location>
        <begin position="27"/>
        <end position="170"/>
    </location>
</feature>
<dbReference type="Proteomes" id="UP000295361">
    <property type="component" value="Unassembled WGS sequence"/>
</dbReference>
<dbReference type="GO" id="GO:0007165">
    <property type="term" value="P:signal transduction"/>
    <property type="evidence" value="ECO:0007669"/>
    <property type="project" value="InterPro"/>
</dbReference>
<dbReference type="Pfam" id="PF01584">
    <property type="entry name" value="CheW"/>
    <property type="match status" value="1"/>
</dbReference>
<protein>
    <submittedName>
        <fullName evidence="2">Twitching motility protein PilI</fullName>
    </submittedName>
</protein>
<accession>A0A4R6QMX3</accession>
<dbReference type="OrthoDB" id="5298045at2"/>
<dbReference type="PANTHER" id="PTHR22617">
    <property type="entry name" value="CHEMOTAXIS SENSOR HISTIDINE KINASE-RELATED"/>
    <property type="match status" value="1"/>
</dbReference>
<sequence length="175" mass="18879">MSNKEALRELQHRLAERMQAARSQAPGNSWLAVECGGHDFLLALQQAGEIFPVPAITPVPHTQAWLAGVANLRGGLYAVVDLGGFLGLRQQAPARNDQSRLVAVNAKLDINCALLVDRLAGLRNSAELTPVEAPAEAAALPPFVGRRLRDGQGRVWQELLLQALVVDEHFLSIVA</sequence>